<dbReference type="Proteomes" id="UP001189624">
    <property type="component" value="Chromosome 1"/>
</dbReference>
<name>A0AA86S2B6_9FABA</name>
<accession>A0AA86S2B6</accession>
<evidence type="ECO:0000313" key="1">
    <source>
        <dbReference type="EMBL" id="CAJ1858524.1"/>
    </source>
</evidence>
<proteinExistence type="predicted"/>
<protein>
    <submittedName>
        <fullName evidence="1">Uncharacterized protein</fullName>
    </submittedName>
</protein>
<reference evidence="1" key="1">
    <citation type="submission" date="2023-10" db="EMBL/GenBank/DDBJ databases">
        <authorList>
            <person name="Domelevo Entfellner J.-B."/>
        </authorList>
    </citation>
    <scope>NUCLEOTIDE SEQUENCE</scope>
</reference>
<sequence length="93" mass="10581">MTINEERKGITPSRHVLFAALIVISTESGEAYQKVADESGCFQRSQNKVKQSRDYGEDEELAQRYRNSLFYGRALSVAPLVLRVPLKSLFQDE</sequence>
<dbReference type="Gramene" id="rna-AYBTSS11_LOCUS2111">
    <property type="protein sequence ID" value="CAJ1858524.1"/>
    <property type="gene ID" value="gene-AYBTSS11_LOCUS2111"/>
</dbReference>
<dbReference type="EMBL" id="OY731398">
    <property type="protein sequence ID" value="CAJ1858524.1"/>
    <property type="molecule type" value="Genomic_DNA"/>
</dbReference>
<gene>
    <name evidence="1" type="ORF">AYBTSS11_LOCUS2111</name>
</gene>
<organism evidence="1 2">
    <name type="scientific">Sphenostylis stenocarpa</name>
    <dbReference type="NCBI Taxonomy" id="92480"/>
    <lineage>
        <taxon>Eukaryota</taxon>
        <taxon>Viridiplantae</taxon>
        <taxon>Streptophyta</taxon>
        <taxon>Embryophyta</taxon>
        <taxon>Tracheophyta</taxon>
        <taxon>Spermatophyta</taxon>
        <taxon>Magnoliopsida</taxon>
        <taxon>eudicotyledons</taxon>
        <taxon>Gunneridae</taxon>
        <taxon>Pentapetalae</taxon>
        <taxon>rosids</taxon>
        <taxon>fabids</taxon>
        <taxon>Fabales</taxon>
        <taxon>Fabaceae</taxon>
        <taxon>Papilionoideae</taxon>
        <taxon>50 kb inversion clade</taxon>
        <taxon>NPAAA clade</taxon>
        <taxon>indigoferoid/millettioid clade</taxon>
        <taxon>Phaseoleae</taxon>
        <taxon>Sphenostylis</taxon>
    </lineage>
</organism>
<keyword evidence="2" id="KW-1185">Reference proteome</keyword>
<evidence type="ECO:0000313" key="2">
    <source>
        <dbReference type="Proteomes" id="UP001189624"/>
    </source>
</evidence>
<dbReference type="AlphaFoldDB" id="A0AA86S2B6"/>